<comment type="pathway">
    <text evidence="1">Lipid metabolism.</text>
</comment>
<feature type="transmembrane region" description="Helical" evidence="4">
    <location>
        <begin position="45"/>
        <end position="65"/>
    </location>
</feature>
<dbReference type="Pfam" id="PF01553">
    <property type="entry name" value="Acyltransferase"/>
    <property type="match status" value="1"/>
</dbReference>
<keyword evidence="4" id="KW-1133">Transmembrane helix</keyword>
<feature type="domain" description="Phospholipid/glycerol acyltransferase" evidence="5">
    <location>
        <begin position="79"/>
        <end position="193"/>
    </location>
</feature>
<evidence type="ECO:0000256" key="3">
    <source>
        <dbReference type="ARBA" id="ARBA00023315"/>
    </source>
</evidence>
<keyword evidence="4" id="KW-0812">Transmembrane</keyword>
<evidence type="ECO:0000313" key="7">
    <source>
        <dbReference type="Proteomes" id="UP000266118"/>
    </source>
</evidence>
<protein>
    <submittedName>
        <fullName evidence="6">1-acyl-sn-glycerol-3-phosphate acyltransferase</fullName>
    </submittedName>
</protein>
<dbReference type="PANTHER" id="PTHR10434:SF11">
    <property type="entry name" value="1-ACYL-SN-GLYCEROL-3-PHOSPHATE ACYLTRANSFERASE"/>
    <property type="match status" value="1"/>
</dbReference>
<dbReference type="RefSeq" id="WP_119986652.1">
    <property type="nucleotide sequence ID" value="NZ_CP032489.1"/>
</dbReference>
<evidence type="ECO:0000256" key="2">
    <source>
        <dbReference type="ARBA" id="ARBA00022679"/>
    </source>
</evidence>
<dbReference type="EMBL" id="CP032489">
    <property type="protein sequence ID" value="AYD47482.1"/>
    <property type="molecule type" value="Genomic_DNA"/>
</dbReference>
<feature type="transmembrane region" description="Helical" evidence="4">
    <location>
        <begin position="12"/>
        <end position="33"/>
    </location>
</feature>
<evidence type="ECO:0000256" key="4">
    <source>
        <dbReference type="SAM" id="Phobius"/>
    </source>
</evidence>
<proteinExistence type="predicted"/>
<dbReference type="GO" id="GO:0003841">
    <property type="term" value="F:1-acylglycerol-3-phosphate O-acyltransferase activity"/>
    <property type="evidence" value="ECO:0007669"/>
    <property type="project" value="TreeGrafter"/>
</dbReference>
<evidence type="ECO:0000313" key="6">
    <source>
        <dbReference type="EMBL" id="AYD47482.1"/>
    </source>
</evidence>
<name>A0A386HP67_9BACT</name>
<dbReference type="OrthoDB" id="9803035at2"/>
<organism evidence="6 7">
    <name type="scientific">Arachidicoccus soli</name>
    <dbReference type="NCBI Taxonomy" id="2341117"/>
    <lineage>
        <taxon>Bacteria</taxon>
        <taxon>Pseudomonadati</taxon>
        <taxon>Bacteroidota</taxon>
        <taxon>Chitinophagia</taxon>
        <taxon>Chitinophagales</taxon>
        <taxon>Chitinophagaceae</taxon>
        <taxon>Arachidicoccus</taxon>
    </lineage>
</organism>
<dbReference type="KEGG" id="ark:D6B99_07610"/>
<gene>
    <name evidence="6" type="ORF">D6B99_07610</name>
</gene>
<dbReference type="PANTHER" id="PTHR10434">
    <property type="entry name" value="1-ACYL-SN-GLYCEROL-3-PHOSPHATE ACYLTRANSFERASE"/>
    <property type="match status" value="1"/>
</dbReference>
<keyword evidence="7" id="KW-1185">Reference proteome</keyword>
<dbReference type="AlphaFoldDB" id="A0A386HP67"/>
<keyword evidence="2 6" id="KW-0808">Transferase</keyword>
<dbReference type="InterPro" id="IPR002123">
    <property type="entry name" value="Plipid/glycerol_acylTrfase"/>
</dbReference>
<dbReference type="Proteomes" id="UP000266118">
    <property type="component" value="Chromosome"/>
</dbReference>
<dbReference type="SMART" id="SM00563">
    <property type="entry name" value="PlsC"/>
    <property type="match status" value="1"/>
</dbReference>
<keyword evidence="3 6" id="KW-0012">Acyltransferase</keyword>
<dbReference type="CDD" id="cd07989">
    <property type="entry name" value="LPLAT_AGPAT-like"/>
    <property type="match status" value="1"/>
</dbReference>
<dbReference type="SUPFAM" id="SSF69593">
    <property type="entry name" value="Glycerol-3-phosphate (1)-acyltransferase"/>
    <property type="match status" value="1"/>
</dbReference>
<accession>A0A386HP67</accession>
<keyword evidence="4" id="KW-0472">Membrane</keyword>
<reference evidence="6 7" key="1">
    <citation type="submission" date="2018-09" db="EMBL/GenBank/DDBJ databases">
        <title>Arachidicoccus sp. nov., a bacterium isolated from soil.</title>
        <authorList>
            <person name="Weon H.-Y."/>
            <person name="Kwon S.-W."/>
            <person name="Lee S.A."/>
        </authorList>
    </citation>
    <scope>NUCLEOTIDE SEQUENCE [LARGE SCALE GENOMIC DNA]</scope>
    <source>
        <strain evidence="6 7">KIS59-12</strain>
    </source>
</reference>
<dbReference type="GO" id="GO:0006654">
    <property type="term" value="P:phosphatidic acid biosynthetic process"/>
    <property type="evidence" value="ECO:0007669"/>
    <property type="project" value="TreeGrafter"/>
</dbReference>
<sequence>MKKILKFLQIVYSIYAMLLFLLLMLIVVPFVLLSSLLGKERGGNLVYIICRWWAVLWYFLIFIWYKEIFLAPHKKNCQYIFVGNHRSYLDIPQLMRAMHQPVRVLGKHDLAKTPVFGIIYRAAAILVDRGSRENRAKSISIMKAVLAKGISIFIFPEGTFNETGKPLKDFYDGAFRIALETGTPIKPIIFPDTLRRFHYKSIFNFTPGICRAVYLEEIGVVDFEKGDTAALKQKVYTEMEKALKLYEK</sequence>
<evidence type="ECO:0000256" key="1">
    <source>
        <dbReference type="ARBA" id="ARBA00005189"/>
    </source>
</evidence>
<evidence type="ECO:0000259" key="5">
    <source>
        <dbReference type="SMART" id="SM00563"/>
    </source>
</evidence>